<accession>A0A1S3IR62</accession>
<dbReference type="Pfam" id="PF10324">
    <property type="entry name" value="7TM_GPCR_Srw"/>
    <property type="match status" value="1"/>
</dbReference>
<dbReference type="SUPFAM" id="SSF81321">
    <property type="entry name" value="Family A G protein-coupled receptor-like"/>
    <property type="match status" value="1"/>
</dbReference>
<dbReference type="InterPro" id="IPR052954">
    <property type="entry name" value="GPCR-Ligand_Int"/>
</dbReference>
<dbReference type="GO" id="GO:0008528">
    <property type="term" value="F:G protein-coupled peptide receptor activity"/>
    <property type="evidence" value="ECO:0007669"/>
    <property type="project" value="InterPro"/>
</dbReference>
<keyword evidence="8" id="KW-0675">Receptor</keyword>
<gene>
    <name evidence="8" type="primary">LOC106166408</name>
</gene>
<evidence type="ECO:0000256" key="2">
    <source>
        <dbReference type="ARBA" id="ARBA00022692"/>
    </source>
</evidence>
<evidence type="ECO:0000313" key="8">
    <source>
        <dbReference type="RefSeq" id="XP_013400421.1"/>
    </source>
</evidence>
<reference evidence="8" key="1">
    <citation type="submission" date="2025-08" db="UniProtKB">
        <authorList>
            <consortium name="RefSeq"/>
        </authorList>
    </citation>
    <scope>IDENTIFICATION</scope>
    <source>
        <tissue evidence="8">Gonads</tissue>
    </source>
</reference>
<evidence type="ECO:0000313" key="7">
    <source>
        <dbReference type="Proteomes" id="UP000085678"/>
    </source>
</evidence>
<dbReference type="Gene3D" id="1.20.1070.10">
    <property type="entry name" value="Rhodopsin 7-helix transmembrane proteins"/>
    <property type="match status" value="1"/>
</dbReference>
<feature type="transmembrane region" description="Helical" evidence="5">
    <location>
        <begin position="120"/>
        <end position="139"/>
    </location>
</feature>
<dbReference type="GeneID" id="106166408"/>
<keyword evidence="4 5" id="KW-0472">Membrane</keyword>
<dbReference type="CDD" id="cd14978">
    <property type="entry name" value="7tmA_FMRFamide_R-like"/>
    <property type="match status" value="1"/>
</dbReference>
<dbReference type="KEGG" id="lak:106166408"/>
<dbReference type="PROSITE" id="PS50262">
    <property type="entry name" value="G_PROTEIN_RECEP_F1_2"/>
    <property type="match status" value="1"/>
</dbReference>
<feature type="transmembrane region" description="Helical" evidence="5">
    <location>
        <begin position="160"/>
        <end position="180"/>
    </location>
</feature>
<dbReference type="PANTHER" id="PTHR46641:SF18">
    <property type="entry name" value="G-PROTEIN COUPLED RECEPTORS FAMILY 1 PROFILE DOMAIN-CONTAINING PROTEIN"/>
    <property type="match status" value="1"/>
</dbReference>
<feature type="transmembrane region" description="Helical" evidence="5">
    <location>
        <begin position="76"/>
        <end position="100"/>
    </location>
</feature>
<dbReference type="InterPro" id="IPR019427">
    <property type="entry name" value="7TM_GPCR_serpentine_rcpt_Srw"/>
</dbReference>
<dbReference type="PRINTS" id="PR00237">
    <property type="entry name" value="GPCRRHODOPSN"/>
</dbReference>
<feature type="transmembrane region" description="Helical" evidence="5">
    <location>
        <begin position="39"/>
        <end position="64"/>
    </location>
</feature>
<feature type="transmembrane region" description="Helical" evidence="5">
    <location>
        <begin position="266"/>
        <end position="295"/>
    </location>
</feature>
<evidence type="ECO:0000256" key="1">
    <source>
        <dbReference type="ARBA" id="ARBA00004370"/>
    </source>
</evidence>
<protein>
    <submittedName>
        <fullName evidence="8">FMRFamide receptor</fullName>
    </submittedName>
</protein>
<dbReference type="InterPro" id="IPR000276">
    <property type="entry name" value="GPCR_Rhodpsn"/>
</dbReference>
<evidence type="ECO:0000256" key="3">
    <source>
        <dbReference type="ARBA" id="ARBA00022989"/>
    </source>
</evidence>
<organism evidence="7 8">
    <name type="scientific">Lingula anatina</name>
    <name type="common">Brachiopod</name>
    <name type="synonym">Lingula unguis</name>
    <dbReference type="NCBI Taxonomy" id="7574"/>
    <lineage>
        <taxon>Eukaryota</taxon>
        <taxon>Metazoa</taxon>
        <taxon>Spiralia</taxon>
        <taxon>Lophotrochozoa</taxon>
        <taxon>Brachiopoda</taxon>
        <taxon>Linguliformea</taxon>
        <taxon>Lingulata</taxon>
        <taxon>Lingulida</taxon>
        <taxon>Linguloidea</taxon>
        <taxon>Lingulidae</taxon>
        <taxon>Lingula</taxon>
    </lineage>
</organism>
<dbReference type="Proteomes" id="UP000085678">
    <property type="component" value="Unplaced"/>
</dbReference>
<keyword evidence="7" id="KW-1185">Reference proteome</keyword>
<proteinExistence type="predicted"/>
<evidence type="ECO:0000259" key="6">
    <source>
        <dbReference type="PROSITE" id="PS50262"/>
    </source>
</evidence>
<comment type="subcellular location">
    <subcellularLocation>
        <location evidence="1">Membrane</location>
    </subcellularLocation>
</comment>
<name>A0A1S3IR62_LINAN</name>
<sequence>MTTQMMYDENDTIISSNTTVATNSVTYSEYKNFYENAKFASTVICFPIVCAVGIVGNILILFILPRRCMRSSNTCYLIGIAAADLVLLVVQVPHLIGGIASVKEDRGFITFNSYYQLARYGISNMCITCTGWLTIAVAVERFIVIKRPLNVGQICTVPRARWITAGIFLVSSALYITNFFEFTPNSAAPNGPLMLMTTLGKDDTYNQYIFYMDTLVAAFIPFILLFIFNALLIYHLMRHRHVRRSLSWQYKVQMAKRKKDKDTQHVTLVVIAIIAMFLLSRSLAIYLNILCLVYGRTYAFDTGPQHHLNMGLKYISNLLVNTNASVNFMLYSIISSKFQRIFLESCACEKKKRGYTYTFTENPISSV</sequence>
<keyword evidence="3 5" id="KW-1133">Transmembrane helix</keyword>
<evidence type="ECO:0000256" key="5">
    <source>
        <dbReference type="SAM" id="Phobius"/>
    </source>
</evidence>
<dbReference type="GO" id="GO:0016020">
    <property type="term" value="C:membrane"/>
    <property type="evidence" value="ECO:0007669"/>
    <property type="project" value="UniProtKB-SubCell"/>
</dbReference>
<feature type="transmembrane region" description="Helical" evidence="5">
    <location>
        <begin position="208"/>
        <end position="234"/>
    </location>
</feature>
<feature type="domain" description="G-protein coupled receptors family 1 profile" evidence="6">
    <location>
        <begin position="56"/>
        <end position="331"/>
    </location>
</feature>
<keyword evidence="2 5" id="KW-0812">Transmembrane</keyword>
<dbReference type="AlphaFoldDB" id="A0A1S3IR62"/>
<evidence type="ECO:0000256" key="4">
    <source>
        <dbReference type="ARBA" id="ARBA00023136"/>
    </source>
</evidence>
<dbReference type="InParanoid" id="A0A1S3IR62"/>
<dbReference type="PANTHER" id="PTHR46641">
    <property type="entry name" value="FMRFAMIDE RECEPTOR-RELATED"/>
    <property type="match status" value="1"/>
</dbReference>
<dbReference type="RefSeq" id="XP_013400421.1">
    <property type="nucleotide sequence ID" value="XM_013544967.1"/>
</dbReference>
<dbReference type="OrthoDB" id="10011262at2759"/>
<dbReference type="InterPro" id="IPR017452">
    <property type="entry name" value="GPCR_Rhodpsn_7TM"/>
</dbReference>